<evidence type="ECO:0000256" key="2">
    <source>
        <dbReference type="ARBA" id="ARBA00022723"/>
    </source>
</evidence>
<dbReference type="InterPro" id="IPR044730">
    <property type="entry name" value="RNase_H-like_dom_plant"/>
</dbReference>
<dbReference type="InterPro" id="IPR024752">
    <property type="entry name" value="Myb/SANT-like_dom"/>
</dbReference>
<evidence type="ECO:0000313" key="5">
    <source>
        <dbReference type="Proteomes" id="UP000188268"/>
    </source>
</evidence>
<dbReference type="Pfam" id="PF13359">
    <property type="entry name" value="DDE_Tnp_4"/>
    <property type="match status" value="1"/>
</dbReference>
<accession>A0A1R3K9E8</accession>
<name>A0A1R3K9E8_COCAP</name>
<dbReference type="CDD" id="cd06222">
    <property type="entry name" value="RNase_H_like"/>
    <property type="match status" value="1"/>
</dbReference>
<dbReference type="InterPro" id="IPR027806">
    <property type="entry name" value="HARBI1_dom"/>
</dbReference>
<dbReference type="Pfam" id="PF12776">
    <property type="entry name" value="Myb_DNA-bind_3"/>
    <property type="match status" value="1"/>
</dbReference>
<protein>
    <recommendedName>
        <fullName evidence="3">RNase H type-1 domain-containing protein</fullName>
    </recommendedName>
</protein>
<comment type="cofactor">
    <cofactor evidence="1">
        <name>a divalent metal cation</name>
        <dbReference type="ChEBI" id="CHEBI:60240"/>
    </cofactor>
</comment>
<keyword evidence="5" id="KW-1185">Reference proteome</keyword>
<dbReference type="Gramene" id="OMP03730">
    <property type="protein sequence ID" value="OMP03730"/>
    <property type="gene ID" value="CCACVL1_02287"/>
</dbReference>
<dbReference type="PROSITE" id="PS50879">
    <property type="entry name" value="RNASE_H_1"/>
    <property type="match status" value="1"/>
</dbReference>
<feature type="domain" description="RNase H type-1" evidence="3">
    <location>
        <begin position="546"/>
        <end position="679"/>
    </location>
</feature>
<dbReference type="EMBL" id="AWWV01005978">
    <property type="protein sequence ID" value="OMP03730.1"/>
    <property type="molecule type" value="Genomic_DNA"/>
</dbReference>
<keyword evidence="2" id="KW-0479">Metal-binding</keyword>
<reference evidence="4 5" key="1">
    <citation type="submission" date="2013-09" db="EMBL/GenBank/DDBJ databases">
        <title>Corchorus capsularis genome sequencing.</title>
        <authorList>
            <person name="Alam M."/>
            <person name="Haque M.S."/>
            <person name="Islam M.S."/>
            <person name="Emdad E.M."/>
            <person name="Islam M.M."/>
            <person name="Ahmed B."/>
            <person name="Halim A."/>
            <person name="Hossen Q.M.M."/>
            <person name="Hossain M.Z."/>
            <person name="Ahmed R."/>
            <person name="Khan M.M."/>
            <person name="Islam R."/>
            <person name="Rashid M.M."/>
            <person name="Khan S.A."/>
            <person name="Rahman M.S."/>
            <person name="Alam M."/>
        </authorList>
    </citation>
    <scope>NUCLEOTIDE SEQUENCE [LARGE SCALE GENOMIC DNA]</scope>
    <source>
        <strain evidence="5">cv. CVL-1</strain>
        <tissue evidence="4">Whole seedling</tissue>
    </source>
</reference>
<dbReference type="InterPro" id="IPR002156">
    <property type="entry name" value="RNaseH_domain"/>
</dbReference>
<dbReference type="InterPro" id="IPR036397">
    <property type="entry name" value="RNaseH_sf"/>
</dbReference>
<dbReference type="PANTHER" id="PTHR33033:SF121">
    <property type="entry name" value="POLYNUCLEOTIDYL TRANSFERASE, RIBONUCLEASE H-LIKE SUPERFAMILY PROTEIN"/>
    <property type="match status" value="1"/>
</dbReference>
<gene>
    <name evidence="4" type="ORF">CCACVL1_02287</name>
</gene>
<dbReference type="GO" id="GO:0046872">
    <property type="term" value="F:metal ion binding"/>
    <property type="evidence" value="ECO:0007669"/>
    <property type="project" value="UniProtKB-KW"/>
</dbReference>
<evidence type="ECO:0000256" key="1">
    <source>
        <dbReference type="ARBA" id="ARBA00001968"/>
    </source>
</evidence>
<dbReference type="PANTHER" id="PTHR33033">
    <property type="entry name" value="POLYNUCLEOTIDYL TRANSFERASE, RIBONUCLEASE H-LIKE SUPERFAMILY PROTEIN-RELATED"/>
    <property type="match status" value="1"/>
</dbReference>
<evidence type="ECO:0000259" key="3">
    <source>
        <dbReference type="PROSITE" id="PS50879"/>
    </source>
</evidence>
<dbReference type="GO" id="GO:0004523">
    <property type="term" value="F:RNA-DNA hybrid ribonuclease activity"/>
    <property type="evidence" value="ECO:0007669"/>
    <property type="project" value="InterPro"/>
</dbReference>
<organism evidence="4 5">
    <name type="scientific">Corchorus capsularis</name>
    <name type="common">Jute</name>
    <dbReference type="NCBI Taxonomy" id="210143"/>
    <lineage>
        <taxon>Eukaryota</taxon>
        <taxon>Viridiplantae</taxon>
        <taxon>Streptophyta</taxon>
        <taxon>Embryophyta</taxon>
        <taxon>Tracheophyta</taxon>
        <taxon>Spermatophyta</taxon>
        <taxon>Magnoliopsida</taxon>
        <taxon>eudicotyledons</taxon>
        <taxon>Gunneridae</taxon>
        <taxon>Pentapetalae</taxon>
        <taxon>rosids</taxon>
        <taxon>malvids</taxon>
        <taxon>Malvales</taxon>
        <taxon>Malvaceae</taxon>
        <taxon>Grewioideae</taxon>
        <taxon>Apeibeae</taxon>
        <taxon>Corchorus</taxon>
    </lineage>
</organism>
<dbReference type="OrthoDB" id="940053at2759"/>
<comment type="caution">
    <text evidence="4">The sequence shown here is derived from an EMBL/GenBank/DDBJ whole genome shotgun (WGS) entry which is preliminary data.</text>
</comment>
<dbReference type="Gene3D" id="3.30.420.10">
    <property type="entry name" value="Ribonuclease H-like superfamily/Ribonuclease H"/>
    <property type="match status" value="1"/>
</dbReference>
<evidence type="ECO:0000313" key="4">
    <source>
        <dbReference type="EMBL" id="OMP03730.1"/>
    </source>
</evidence>
<dbReference type="GO" id="GO:0003676">
    <property type="term" value="F:nucleic acid binding"/>
    <property type="evidence" value="ECO:0007669"/>
    <property type="project" value="InterPro"/>
</dbReference>
<proteinExistence type="predicted"/>
<dbReference type="Pfam" id="PF13456">
    <property type="entry name" value="RVT_3"/>
    <property type="match status" value="1"/>
</dbReference>
<dbReference type="AlphaFoldDB" id="A0A1R3K9E8"/>
<dbReference type="Proteomes" id="UP000188268">
    <property type="component" value="Unassembled WGS sequence"/>
</dbReference>
<sequence>MSNTNERKLKATWDKLTTKIFCEVWVEEVNAGNRPHTHFKNIGWTNVAMKFNDKTESREYENDNDDITSDEELIVRHKIGDGTHITVVVPVEDVIPYIGRKGYPTQNVMAVCNFDMLFTFVVAGWPGSAHDTRVFMKALEVFKDTFLHPPEGKYYVVDAGYHNMKGYLGPYKGERYHIPDFKRGRLPTGYQEEALDKSIKRFLWFAKGDRKLDLINWEQVCKPKDIGGLGILDLHLQNRALLNKWLWRFGNEKDGFWRKILVEKNGYCDRNLVPDVANNRHASALWKNIIKSLSPQFAASNSWLANTGFSLGNGANISFWHCEWIVGYTLRCSFPRIFALCVNKLGSVVEFGSWVDGTWTWHIELRRELFDWEKEQWEGLFELLKDYVPCPDFSDVVIWKPAASGYYSASSYYKVVFDNFESSDFCWKNLWIGLAPPKAEILAWQVMHEKVMVWLLRKIKKKAWAMLFFTILWALWLHRNDIVFNAKDPDFHQLVMTIKVRYAWLFKAKWNVSSTPLFDIILAPELVCVPYNSSVPRQVVPWSPPPLGFLKFNVDGASSGSTGLAGIGGVLRNNLGVILLRFSKNIGLAGAAKAEVLAIREALLISCASDWKHTHSLVIESDCYNAVKWVNATISCHWELRMFISQIGAITRGVTNWKVHHIFREANSIADELAKAGINRQNDLLEFC</sequence>
<dbReference type="SUPFAM" id="SSF53098">
    <property type="entry name" value="Ribonuclease H-like"/>
    <property type="match status" value="1"/>
</dbReference>
<dbReference type="InterPro" id="IPR012337">
    <property type="entry name" value="RNaseH-like_sf"/>
</dbReference>